<reference evidence="2 5" key="2">
    <citation type="submission" date="2020-08" db="EMBL/GenBank/DDBJ databases">
        <title>Genomic Encyclopedia of Type Strains, Phase IV (KMG-V): Genome sequencing to study the core and pangenomes of soil and plant-associated prokaryotes.</title>
        <authorList>
            <person name="Whitman W."/>
        </authorList>
    </citation>
    <scope>NUCLEOTIDE SEQUENCE [LARGE SCALE GENOMIC DNA]</scope>
    <source>
        <strain evidence="2 5">B3ACCR2</strain>
    </source>
</reference>
<evidence type="ECO:0000313" key="3">
    <source>
        <dbReference type="EMBL" id="RKT79233.1"/>
    </source>
</evidence>
<evidence type="ECO:0000259" key="1">
    <source>
        <dbReference type="Pfam" id="PF11716"/>
    </source>
</evidence>
<dbReference type="RefSeq" id="WP_245963649.1">
    <property type="nucleotide sequence ID" value="NZ_JACHVT010000003.1"/>
</dbReference>
<dbReference type="InterPro" id="IPR017517">
    <property type="entry name" value="Maleyloyr_isom"/>
</dbReference>
<dbReference type="Proteomes" id="UP000278440">
    <property type="component" value="Unassembled WGS sequence"/>
</dbReference>
<dbReference type="NCBIfam" id="TIGR03083">
    <property type="entry name" value="maleylpyruvate isomerase family mycothiol-dependent enzyme"/>
    <property type="match status" value="1"/>
</dbReference>
<proteinExistence type="predicted"/>
<dbReference type="Pfam" id="PF11716">
    <property type="entry name" value="MDMPI_N"/>
    <property type="match status" value="1"/>
</dbReference>
<gene>
    <name evidence="3" type="ORF">DFJ68_2697</name>
    <name evidence="2" type="ORF">FHW14_001624</name>
</gene>
<dbReference type="AlphaFoldDB" id="A0A495Y2R6"/>
<dbReference type="EMBL" id="JACHVT010000003">
    <property type="protein sequence ID" value="MBB2986470.1"/>
    <property type="molecule type" value="Genomic_DNA"/>
</dbReference>
<dbReference type="SUPFAM" id="SSF109854">
    <property type="entry name" value="DinB/YfiT-like putative metalloenzymes"/>
    <property type="match status" value="1"/>
</dbReference>
<evidence type="ECO:0000313" key="2">
    <source>
        <dbReference type="EMBL" id="MBB2986470.1"/>
    </source>
</evidence>
<accession>A0A495Y2R6</accession>
<dbReference type="Proteomes" id="UP000590811">
    <property type="component" value="Unassembled WGS sequence"/>
</dbReference>
<organism evidence="3 4">
    <name type="scientific">Terracoccus luteus</name>
    <dbReference type="NCBI Taxonomy" id="53356"/>
    <lineage>
        <taxon>Bacteria</taxon>
        <taxon>Bacillati</taxon>
        <taxon>Actinomycetota</taxon>
        <taxon>Actinomycetes</taxon>
        <taxon>Micrococcales</taxon>
        <taxon>Intrasporangiaceae</taxon>
        <taxon>Terracoccus</taxon>
    </lineage>
</organism>
<sequence length="303" mass="33016">MPMHPAAPDDRSGLLDAFEQIVNSIIGLGLSCREADFEKPTEYTGWTVKDQIAHVVGAQKAFAGIPRQQVDVPEYAHVRNDLERIVEMDVEARRPQPGRMVVQELAAFHPERMEALRRSSLELDSPITVDVSGVGGMGVDSCSADGMQTGETTFGQQLRLRTIDSWTHEQDLRAALDAPGDLDSAGAALFTEEILGALPRIVAREAKVPAGHDVVIDVSGPVVAREGVRVREGEDGRPFGELLYSGVDRPEGQESHEVTTIHLTTEALTRRAAGRRSVDEIHYSVTGDQDVARRVLEALVLLT</sequence>
<dbReference type="GO" id="GO:0046872">
    <property type="term" value="F:metal ion binding"/>
    <property type="evidence" value="ECO:0007669"/>
    <property type="project" value="InterPro"/>
</dbReference>
<protein>
    <submittedName>
        <fullName evidence="3">Uncharacterized protein (TIGR03083 family)</fullName>
    </submittedName>
</protein>
<reference evidence="3 4" key="1">
    <citation type="submission" date="2018-10" db="EMBL/GenBank/DDBJ databases">
        <title>Sequencing the genomes of 1000 actinobacteria strains.</title>
        <authorList>
            <person name="Klenk H.-P."/>
        </authorList>
    </citation>
    <scope>NUCLEOTIDE SEQUENCE [LARGE SCALE GENOMIC DNA]</scope>
    <source>
        <strain evidence="3 4">DSM 44267</strain>
    </source>
</reference>
<dbReference type="Gene3D" id="1.20.120.450">
    <property type="entry name" value="dinb family like domain"/>
    <property type="match status" value="1"/>
</dbReference>
<dbReference type="InterPro" id="IPR024344">
    <property type="entry name" value="MDMPI_metal-binding"/>
</dbReference>
<evidence type="ECO:0000313" key="4">
    <source>
        <dbReference type="Proteomes" id="UP000278440"/>
    </source>
</evidence>
<dbReference type="EMBL" id="RBXT01000001">
    <property type="protein sequence ID" value="RKT79233.1"/>
    <property type="molecule type" value="Genomic_DNA"/>
</dbReference>
<feature type="domain" description="Mycothiol-dependent maleylpyruvate isomerase metal-binding" evidence="1">
    <location>
        <begin position="32"/>
        <end position="118"/>
    </location>
</feature>
<comment type="caution">
    <text evidence="3">The sequence shown here is derived from an EMBL/GenBank/DDBJ whole genome shotgun (WGS) entry which is preliminary data.</text>
</comment>
<name>A0A495Y2R6_9MICO</name>
<dbReference type="InterPro" id="IPR034660">
    <property type="entry name" value="DinB/YfiT-like"/>
</dbReference>
<keyword evidence="4" id="KW-1185">Reference proteome</keyword>
<evidence type="ECO:0000313" key="5">
    <source>
        <dbReference type="Proteomes" id="UP000590811"/>
    </source>
</evidence>